<reference evidence="1 2" key="1">
    <citation type="journal article" date="2019" name="Nat. Ecol. Evol.">
        <title>Megaphylogeny resolves global patterns of mushroom evolution.</title>
        <authorList>
            <person name="Varga T."/>
            <person name="Krizsan K."/>
            <person name="Foldi C."/>
            <person name="Dima B."/>
            <person name="Sanchez-Garcia M."/>
            <person name="Sanchez-Ramirez S."/>
            <person name="Szollosi G.J."/>
            <person name="Szarkandi J.G."/>
            <person name="Papp V."/>
            <person name="Albert L."/>
            <person name="Andreopoulos W."/>
            <person name="Angelini C."/>
            <person name="Antonin V."/>
            <person name="Barry K.W."/>
            <person name="Bougher N.L."/>
            <person name="Buchanan P."/>
            <person name="Buyck B."/>
            <person name="Bense V."/>
            <person name="Catcheside P."/>
            <person name="Chovatia M."/>
            <person name="Cooper J."/>
            <person name="Damon W."/>
            <person name="Desjardin D."/>
            <person name="Finy P."/>
            <person name="Geml J."/>
            <person name="Haridas S."/>
            <person name="Hughes K."/>
            <person name="Justo A."/>
            <person name="Karasinski D."/>
            <person name="Kautmanova I."/>
            <person name="Kiss B."/>
            <person name="Kocsube S."/>
            <person name="Kotiranta H."/>
            <person name="LaButti K.M."/>
            <person name="Lechner B.E."/>
            <person name="Liimatainen K."/>
            <person name="Lipzen A."/>
            <person name="Lukacs Z."/>
            <person name="Mihaltcheva S."/>
            <person name="Morgado L.N."/>
            <person name="Niskanen T."/>
            <person name="Noordeloos M.E."/>
            <person name="Ohm R.A."/>
            <person name="Ortiz-Santana B."/>
            <person name="Ovrebo C."/>
            <person name="Racz N."/>
            <person name="Riley R."/>
            <person name="Savchenko A."/>
            <person name="Shiryaev A."/>
            <person name="Soop K."/>
            <person name="Spirin V."/>
            <person name="Szebenyi C."/>
            <person name="Tomsovsky M."/>
            <person name="Tulloss R.E."/>
            <person name="Uehling J."/>
            <person name="Grigoriev I.V."/>
            <person name="Vagvolgyi C."/>
            <person name="Papp T."/>
            <person name="Martin F.M."/>
            <person name="Miettinen O."/>
            <person name="Hibbett D.S."/>
            <person name="Nagy L.G."/>
        </authorList>
    </citation>
    <scope>NUCLEOTIDE SEQUENCE [LARGE SCALE GENOMIC DNA]</scope>
    <source>
        <strain evidence="1 2">CBS 309.79</strain>
    </source>
</reference>
<organism evidence="1 2">
    <name type="scientific">Pterulicium gracile</name>
    <dbReference type="NCBI Taxonomy" id="1884261"/>
    <lineage>
        <taxon>Eukaryota</taxon>
        <taxon>Fungi</taxon>
        <taxon>Dikarya</taxon>
        <taxon>Basidiomycota</taxon>
        <taxon>Agaricomycotina</taxon>
        <taxon>Agaricomycetes</taxon>
        <taxon>Agaricomycetidae</taxon>
        <taxon>Agaricales</taxon>
        <taxon>Pleurotineae</taxon>
        <taxon>Pterulaceae</taxon>
        <taxon>Pterulicium</taxon>
    </lineage>
</organism>
<keyword evidence="2" id="KW-1185">Reference proteome</keyword>
<dbReference type="Proteomes" id="UP000305067">
    <property type="component" value="Unassembled WGS sequence"/>
</dbReference>
<name>A0A5C3QAT5_9AGAR</name>
<accession>A0A5C3QAT5</accession>
<dbReference type="EMBL" id="ML178840">
    <property type="protein sequence ID" value="TFK98307.1"/>
    <property type="molecule type" value="Genomic_DNA"/>
</dbReference>
<evidence type="ECO:0000313" key="2">
    <source>
        <dbReference type="Proteomes" id="UP000305067"/>
    </source>
</evidence>
<dbReference type="OrthoDB" id="2786563at2759"/>
<proteinExistence type="predicted"/>
<protein>
    <submittedName>
        <fullName evidence="1">Uncharacterized protein</fullName>
    </submittedName>
</protein>
<sequence length="281" mass="30799">MCNIMKACPAISDLTLSLNIWSPDTVSGLMKGLPLLENVKRVAIIAGISCNIPTNKAAQSLAGVMAACIKDSWKSMHTCRCSWKWEHGDSGNTEHTCALKTALCSAPALKTIHVRIGPNTSHAIFLPLLEVQSLRKIYITSYVFNHHRDRRPGHKIDLEAAMIAECTQAFGKRVVMQSDKVETSLGVKKLAVPSVITPTVVSFVPLQGLPEDVQDAIWSRVMLFATDANHFYTDEELMPGTRPRSVSPSSGWGKQQCACGSLWFHGDSIYVLRLHAMPAVC</sequence>
<dbReference type="AlphaFoldDB" id="A0A5C3QAT5"/>
<gene>
    <name evidence="1" type="ORF">BDV98DRAFT_572963</name>
</gene>
<evidence type="ECO:0000313" key="1">
    <source>
        <dbReference type="EMBL" id="TFK98307.1"/>
    </source>
</evidence>